<dbReference type="Proteomes" id="UP001474120">
    <property type="component" value="Unassembled WGS sequence"/>
</dbReference>
<dbReference type="EMBL" id="JBCDNA010000002">
    <property type="protein sequence ID" value="MEL4456493.1"/>
    <property type="molecule type" value="Genomic_DNA"/>
</dbReference>
<feature type="transmembrane region" description="Helical" evidence="1">
    <location>
        <begin position="12"/>
        <end position="31"/>
    </location>
</feature>
<keyword evidence="1" id="KW-0812">Transmembrane</keyword>
<reference evidence="2 3" key="1">
    <citation type="submission" date="2024-04" db="EMBL/GenBank/DDBJ databases">
        <title>whole genome sequencing of Lutimonas vermicola strain IMCC1616.</title>
        <authorList>
            <person name="Bae S.S."/>
        </authorList>
    </citation>
    <scope>NUCLEOTIDE SEQUENCE [LARGE SCALE GENOMIC DNA]</scope>
    <source>
        <strain evidence="2 3">IMCC1616</strain>
    </source>
</reference>
<sequence length="229" mass="26971">MADDNKPMKYMRYAFGEIALVVIGILIALQINTWNEERKLKSKERKSLTELRKDLNQNLNDISVNIINLRECKKSNEIIIFHIENNLAYNDSLDYHFSMLYPFISFTINQTTYETLKQGGIDLISNDSLRNSISNLYSVQFKAYQTFENTYMVNHYLDYIKPMFISEFVTYKFGSSAHPKNYDHFILNSGYKQVLNFTIDICNNYIRMQSNLKTEVERIIDIVDKEVND</sequence>
<keyword evidence="1" id="KW-1133">Transmembrane helix</keyword>
<gene>
    <name evidence="2" type="ORF">AABB81_11340</name>
</gene>
<name>A0ABU9L320_9FLAO</name>
<dbReference type="InterPro" id="IPR045749">
    <property type="entry name" value="DUF6090"/>
</dbReference>
<comment type="caution">
    <text evidence="2">The sequence shown here is derived from an EMBL/GenBank/DDBJ whole genome shotgun (WGS) entry which is preliminary data.</text>
</comment>
<proteinExistence type="predicted"/>
<protein>
    <submittedName>
        <fullName evidence="2">DUF6090 family protein</fullName>
    </submittedName>
</protein>
<dbReference type="Pfam" id="PF19578">
    <property type="entry name" value="DUF6090"/>
    <property type="match status" value="1"/>
</dbReference>
<evidence type="ECO:0000313" key="2">
    <source>
        <dbReference type="EMBL" id="MEL4456493.1"/>
    </source>
</evidence>
<keyword evidence="1" id="KW-0472">Membrane</keyword>
<evidence type="ECO:0000313" key="3">
    <source>
        <dbReference type="Proteomes" id="UP001474120"/>
    </source>
</evidence>
<dbReference type="RefSeq" id="WP_342160639.1">
    <property type="nucleotide sequence ID" value="NZ_JBCDNA010000002.1"/>
</dbReference>
<keyword evidence="3" id="KW-1185">Reference proteome</keyword>
<organism evidence="2 3">
    <name type="scientific">Lutimonas vermicola</name>
    <dbReference type="NCBI Taxonomy" id="414288"/>
    <lineage>
        <taxon>Bacteria</taxon>
        <taxon>Pseudomonadati</taxon>
        <taxon>Bacteroidota</taxon>
        <taxon>Flavobacteriia</taxon>
        <taxon>Flavobacteriales</taxon>
        <taxon>Flavobacteriaceae</taxon>
        <taxon>Lutimonas</taxon>
    </lineage>
</organism>
<evidence type="ECO:0000256" key="1">
    <source>
        <dbReference type="SAM" id="Phobius"/>
    </source>
</evidence>
<accession>A0ABU9L320</accession>